<dbReference type="EMBL" id="UYRU01009943">
    <property type="protein sequence ID" value="VDK44719.1"/>
    <property type="molecule type" value="Genomic_DNA"/>
</dbReference>
<name>A0A3P6Q866_DIBLA</name>
<sequence length="259" mass="29582">MLSELIESALRMAGCLVHETRTPKPVNWSLATFFLMLFRSQVLCKMCCRLRGYLLLRRCLWNQSKLTSMKKVRMSRFGIQLSLLITVLFPRTICFQDQQLDPRDHPDQMFDGIRQAAQLLLWDVRTAASLDEKCALFKSNFNALVEGFNLISALVRLGHFFPGSAVRHNACYGVANERGKHVAHLERNLHLPAKIKQGNRDNEGPILEVSDSQPKRFHAYINHRRKAQPGIPELIAADGKRMLSDREKAQALALKYRGV</sequence>
<dbReference type="AlphaFoldDB" id="A0A3P6Q866"/>
<gene>
    <name evidence="1" type="ORF">DILT_LOCUS1453</name>
</gene>
<organism evidence="1 2">
    <name type="scientific">Dibothriocephalus latus</name>
    <name type="common">Fish tapeworm</name>
    <name type="synonym">Diphyllobothrium latum</name>
    <dbReference type="NCBI Taxonomy" id="60516"/>
    <lineage>
        <taxon>Eukaryota</taxon>
        <taxon>Metazoa</taxon>
        <taxon>Spiralia</taxon>
        <taxon>Lophotrochozoa</taxon>
        <taxon>Platyhelminthes</taxon>
        <taxon>Cestoda</taxon>
        <taxon>Eucestoda</taxon>
        <taxon>Diphyllobothriidea</taxon>
        <taxon>Diphyllobothriidae</taxon>
        <taxon>Dibothriocephalus</taxon>
    </lineage>
</organism>
<dbReference type="Proteomes" id="UP000281553">
    <property type="component" value="Unassembled WGS sequence"/>
</dbReference>
<accession>A0A3P6Q866</accession>
<evidence type="ECO:0000313" key="2">
    <source>
        <dbReference type="Proteomes" id="UP000281553"/>
    </source>
</evidence>
<keyword evidence="2" id="KW-1185">Reference proteome</keyword>
<protein>
    <submittedName>
        <fullName evidence="1">Uncharacterized protein</fullName>
    </submittedName>
</protein>
<evidence type="ECO:0000313" key="1">
    <source>
        <dbReference type="EMBL" id="VDK44719.1"/>
    </source>
</evidence>
<reference evidence="1 2" key="1">
    <citation type="submission" date="2018-11" db="EMBL/GenBank/DDBJ databases">
        <authorList>
            <consortium name="Pathogen Informatics"/>
        </authorList>
    </citation>
    <scope>NUCLEOTIDE SEQUENCE [LARGE SCALE GENOMIC DNA]</scope>
</reference>
<proteinExistence type="predicted"/>